<dbReference type="AlphaFoldDB" id="A0A0W8FRK9"/>
<organism evidence="2">
    <name type="scientific">hydrocarbon metagenome</name>
    <dbReference type="NCBI Taxonomy" id="938273"/>
    <lineage>
        <taxon>unclassified sequences</taxon>
        <taxon>metagenomes</taxon>
        <taxon>ecological metagenomes</taxon>
    </lineage>
</organism>
<sequence>MQSYNSQQEVIKIHPESTLLMIGDSITDCGRVSPAAEVVRDSLGYGYVRLIHNRLSAACSPQRILILNRGIPGNTVRNLVARWQSDVLELKPDWLSIMIGINDVWPRFDASQPNEWYVSIDEYASTLECLISITRPQLKGMVLMTPYCIEPNRADPMRAMMDQYGDVVRRLAGQYQSILVDTQAAFDCVLTKVHPTALALDRVHLKPTGHMIIAQAFLKALEYN</sequence>
<gene>
    <name evidence="2" type="ORF">ASZ90_006801</name>
</gene>
<evidence type="ECO:0000259" key="1">
    <source>
        <dbReference type="Pfam" id="PF13472"/>
    </source>
</evidence>
<accession>A0A0W8FRK9</accession>
<evidence type="ECO:0000313" key="2">
    <source>
        <dbReference type="EMBL" id="KUG23417.1"/>
    </source>
</evidence>
<dbReference type="InterPro" id="IPR013830">
    <property type="entry name" value="SGNH_hydro"/>
</dbReference>
<protein>
    <submittedName>
        <fullName evidence="2">Lipase/acylhydrolase family protein</fullName>
    </submittedName>
</protein>
<dbReference type="GO" id="GO:0004622">
    <property type="term" value="F:phosphatidylcholine lysophospholipase activity"/>
    <property type="evidence" value="ECO:0007669"/>
    <property type="project" value="TreeGrafter"/>
</dbReference>
<dbReference type="Pfam" id="PF13472">
    <property type="entry name" value="Lipase_GDSL_2"/>
    <property type="match status" value="1"/>
</dbReference>
<name>A0A0W8FRK9_9ZZZZ</name>
<comment type="caution">
    <text evidence="2">The sequence shown here is derived from an EMBL/GenBank/DDBJ whole genome shotgun (WGS) entry which is preliminary data.</text>
</comment>
<proteinExistence type="predicted"/>
<dbReference type="SUPFAM" id="SSF52266">
    <property type="entry name" value="SGNH hydrolase"/>
    <property type="match status" value="1"/>
</dbReference>
<dbReference type="EMBL" id="LNQE01000908">
    <property type="protein sequence ID" value="KUG23417.1"/>
    <property type="molecule type" value="Genomic_DNA"/>
</dbReference>
<dbReference type="InterPro" id="IPR036514">
    <property type="entry name" value="SGNH_hydro_sf"/>
</dbReference>
<dbReference type="PANTHER" id="PTHR30383:SF5">
    <property type="entry name" value="SGNH HYDROLASE-TYPE ESTERASE DOMAIN-CONTAINING PROTEIN"/>
    <property type="match status" value="1"/>
</dbReference>
<dbReference type="InterPro" id="IPR051532">
    <property type="entry name" value="Ester_Hydrolysis_Enzymes"/>
</dbReference>
<dbReference type="PANTHER" id="PTHR30383">
    <property type="entry name" value="THIOESTERASE 1/PROTEASE 1/LYSOPHOSPHOLIPASE L1"/>
    <property type="match status" value="1"/>
</dbReference>
<reference evidence="2" key="1">
    <citation type="journal article" date="2015" name="Proc. Natl. Acad. Sci. U.S.A.">
        <title>Networks of energetic and metabolic interactions define dynamics in microbial communities.</title>
        <authorList>
            <person name="Embree M."/>
            <person name="Liu J.K."/>
            <person name="Al-Bassam M.M."/>
            <person name="Zengler K."/>
        </authorList>
    </citation>
    <scope>NUCLEOTIDE SEQUENCE</scope>
</reference>
<feature type="domain" description="SGNH hydrolase-type esterase" evidence="1">
    <location>
        <begin position="22"/>
        <end position="210"/>
    </location>
</feature>
<dbReference type="Gene3D" id="3.40.50.1110">
    <property type="entry name" value="SGNH hydrolase"/>
    <property type="match status" value="1"/>
</dbReference>
<dbReference type="CDD" id="cd01834">
    <property type="entry name" value="SGNH_hydrolase_like_2"/>
    <property type="match status" value="1"/>
</dbReference>
<keyword evidence="2" id="KW-0378">Hydrolase</keyword>